<dbReference type="AlphaFoldDB" id="A0AAE4C1T1"/>
<sequence length="181" mass="21134">MKHIFTIAFIVFFAIKGKGQTENIDSGKYYPAKEHFETQYKKQEHLKYRKTQVRLEKNRAIINVVKSIEFPENIGDRFKLIFENGLLDPMLINGNAHVKISVVNELPLLNTDPQTKRFSFWIFRRNENLKKGTLESILGNNVNPEEYYFELYNEKADNNTSFQKFVEGAELTYIGYGGIII</sequence>
<evidence type="ECO:0000313" key="1">
    <source>
        <dbReference type="EMBL" id="MDR6524854.1"/>
    </source>
</evidence>
<reference evidence="1" key="1">
    <citation type="submission" date="2023-07" db="EMBL/GenBank/DDBJ databases">
        <title>Sorghum-associated microbial communities from plants grown in Nebraska, USA.</title>
        <authorList>
            <person name="Schachtman D."/>
        </authorList>
    </citation>
    <scope>NUCLEOTIDE SEQUENCE</scope>
    <source>
        <strain evidence="1">DS2360</strain>
    </source>
</reference>
<dbReference type="Proteomes" id="UP001184861">
    <property type="component" value="Unassembled WGS sequence"/>
</dbReference>
<proteinExistence type="predicted"/>
<accession>A0AAE4C1T1</accession>
<name>A0AAE4C1T1_9FLAO</name>
<gene>
    <name evidence="1" type="ORF">J2787_000224</name>
</gene>
<organism evidence="1 2">
    <name type="scientific">Chryseobacterium rhizosphaerae</name>
    <dbReference type="NCBI Taxonomy" id="395937"/>
    <lineage>
        <taxon>Bacteria</taxon>
        <taxon>Pseudomonadati</taxon>
        <taxon>Bacteroidota</taxon>
        <taxon>Flavobacteriia</taxon>
        <taxon>Flavobacteriales</taxon>
        <taxon>Weeksellaceae</taxon>
        <taxon>Chryseobacterium group</taxon>
        <taxon>Chryseobacterium</taxon>
    </lineage>
</organism>
<dbReference type="EMBL" id="JAVDQY010000001">
    <property type="protein sequence ID" value="MDR6524854.1"/>
    <property type="molecule type" value="Genomic_DNA"/>
</dbReference>
<evidence type="ECO:0000313" key="2">
    <source>
        <dbReference type="Proteomes" id="UP001184861"/>
    </source>
</evidence>
<protein>
    <submittedName>
        <fullName evidence="1">Uncharacterized protein</fullName>
    </submittedName>
</protein>
<comment type="caution">
    <text evidence="1">The sequence shown here is derived from an EMBL/GenBank/DDBJ whole genome shotgun (WGS) entry which is preliminary data.</text>
</comment>
<dbReference type="RefSeq" id="WP_309944144.1">
    <property type="nucleotide sequence ID" value="NZ_JAVDQY010000001.1"/>
</dbReference>